<sequence>MRTLSAALAVLLPLGAAPARAQSDAEHMLDAIFQMFDENRDGAISMEEANRFIDKTFAEMDMKHTGRISRDAWMRFSFGLADLAADQGRSDAYDRAKYRIFKRWDRSKSGALSLDDYRAGVLGDARASLRGRQKAGEAPRIDSAAFKRAPFVRQLMGSLK</sequence>
<dbReference type="Pfam" id="PF13202">
    <property type="entry name" value="EF-hand_5"/>
    <property type="match status" value="1"/>
</dbReference>
<dbReference type="PROSITE" id="PS00018">
    <property type="entry name" value="EF_HAND_1"/>
    <property type="match status" value="1"/>
</dbReference>
<dbReference type="EMBL" id="CP044331">
    <property type="protein sequence ID" value="QGM99289.1"/>
    <property type="molecule type" value="Genomic_DNA"/>
</dbReference>
<dbReference type="Proteomes" id="UP000422569">
    <property type="component" value="Chromosome"/>
</dbReference>
<dbReference type="PROSITE" id="PS50222">
    <property type="entry name" value="EF_HAND_2"/>
    <property type="match status" value="1"/>
</dbReference>
<feature type="signal peptide" evidence="1">
    <location>
        <begin position="1"/>
        <end position="21"/>
    </location>
</feature>
<dbReference type="InterPro" id="IPR018247">
    <property type="entry name" value="EF_Hand_1_Ca_BS"/>
</dbReference>
<evidence type="ECO:0000313" key="3">
    <source>
        <dbReference type="EMBL" id="QGM99289.1"/>
    </source>
</evidence>
<name>A0A6B8MCD9_9HYPH</name>
<evidence type="ECO:0000313" key="4">
    <source>
        <dbReference type="Proteomes" id="UP000422569"/>
    </source>
</evidence>
<reference evidence="3 4" key="1">
    <citation type="submission" date="2019-09" db="EMBL/GenBank/DDBJ databases">
        <title>Isolation and complete genome sequencing of Methylocystis species.</title>
        <authorList>
            <person name="Rumah B.L."/>
            <person name="Stead C.E."/>
            <person name="Stevens B.C."/>
            <person name="Minton N.P."/>
            <person name="Grosse-Honebrink A."/>
            <person name="Zhang Y."/>
        </authorList>
    </citation>
    <scope>NUCLEOTIDE SEQUENCE [LARGE SCALE GENOMIC DNA]</scope>
    <source>
        <strain evidence="3 4">BRCS2</strain>
    </source>
</reference>
<keyword evidence="4" id="KW-1185">Reference proteome</keyword>
<feature type="domain" description="EF-hand" evidence="2">
    <location>
        <begin position="24"/>
        <end position="59"/>
    </location>
</feature>
<dbReference type="AlphaFoldDB" id="A0A6B8MCD9"/>
<organism evidence="3 4">
    <name type="scientific">Methylocystis parvus</name>
    <dbReference type="NCBI Taxonomy" id="134"/>
    <lineage>
        <taxon>Bacteria</taxon>
        <taxon>Pseudomonadati</taxon>
        <taxon>Pseudomonadota</taxon>
        <taxon>Alphaproteobacteria</taxon>
        <taxon>Hyphomicrobiales</taxon>
        <taxon>Methylocystaceae</taxon>
        <taxon>Methylocystis</taxon>
    </lineage>
</organism>
<dbReference type="GO" id="GO:0005509">
    <property type="term" value="F:calcium ion binding"/>
    <property type="evidence" value="ECO:0007669"/>
    <property type="project" value="InterPro"/>
</dbReference>
<keyword evidence="1" id="KW-0732">Signal</keyword>
<dbReference type="Gene3D" id="1.10.238.10">
    <property type="entry name" value="EF-hand"/>
    <property type="match status" value="2"/>
</dbReference>
<dbReference type="SUPFAM" id="SSF47473">
    <property type="entry name" value="EF-hand"/>
    <property type="match status" value="1"/>
</dbReference>
<evidence type="ECO:0000256" key="1">
    <source>
        <dbReference type="SAM" id="SignalP"/>
    </source>
</evidence>
<evidence type="ECO:0000259" key="2">
    <source>
        <dbReference type="PROSITE" id="PS50222"/>
    </source>
</evidence>
<dbReference type="InterPro" id="IPR002048">
    <property type="entry name" value="EF_hand_dom"/>
</dbReference>
<dbReference type="InterPro" id="IPR011992">
    <property type="entry name" value="EF-hand-dom_pair"/>
</dbReference>
<gene>
    <name evidence="3" type="ORF">F7D14_18590</name>
</gene>
<dbReference type="KEGG" id="mpar:F7D14_18590"/>
<dbReference type="RefSeq" id="WP_016921503.1">
    <property type="nucleotide sequence ID" value="NZ_CP044331.1"/>
</dbReference>
<feature type="chain" id="PRO_5025400800" description="EF-hand domain-containing protein" evidence="1">
    <location>
        <begin position="22"/>
        <end position="160"/>
    </location>
</feature>
<proteinExistence type="predicted"/>
<protein>
    <recommendedName>
        <fullName evidence="2">EF-hand domain-containing protein</fullName>
    </recommendedName>
</protein>
<accession>A0A6B8MCD9</accession>